<accession>A0A017HMM4</accession>
<evidence type="ECO:0000313" key="8">
    <source>
        <dbReference type="Proteomes" id="UP000019666"/>
    </source>
</evidence>
<evidence type="ECO:0000256" key="3">
    <source>
        <dbReference type="ARBA" id="ARBA00023052"/>
    </source>
</evidence>
<reference evidence="7 8" key="1">
    <citation type="submission" date="2013-02" db="EMBL/GenBank/DDBJ databases">
        <authorList>
            <person name="Fiebig A."/>
            <person name="Goeker M."/>
            <person name="Klenk H.-P.P."/>
        </authorList>
    </citation>
    <scope>NUCLEOTIDE SEQUENCE [LARGE SCALE GENOMIC DNA]</scope>
    <source>
        <strain evidence="7 8">DSM 19309</strain>
    </source>
</reference>
<dbReference type="AlphaFoldDB" id="A0A017HMM4"/>
<comment type="function">
    <text evidence="4">The pyruvate dehydrogenase complex catalyzes the overall conversion of pyruvate to acetyl-CoA and CO(2). It contains multiple copies of three enzymatic components: pyruvate dehydrogenase (E1), dihydrolipoamide acetyltransferase (E2) and lipoamide dehydrogenase (E3).</text>
</comment>
<evidence type="ECO:0000256" key="5">
    <source>
        <dbReference type="ARBA" id="ARBA00051231"/>
    </source>
</evidence>
<keyword evidence="2 7" id="KW-0560">Oxidoreductase</keyword>
<dbReference type="STRING" id="442562.Rumeso_02881"/>
<dbReference type="GO" id="GO:0004739">
    <property type="term" value="F:pyruvate dehydrogenase (acetyl-transferring) activity"/>
    <property type="evidence" value="ECO:0007669"/>
    <property type="project" value="UniProtKB-EC"/>
</dbReference>
<evidence type="ECO:0000259" key="6">
    <source>
        <dbReference type="Pfam" id="PF00676"/>
    </source>
</evidence>
<comment type="caution">
    <text evidence="7">The sequence shown here is derived from an EMBL/GenBank/DDBJ whole genome shotgun (WGS) entry which is preliminary data.</text>
</comment>
<dbReference type="RefSeq" id="WP_051521009.1">
    <property type="nucleotide sequence ID" value="NZ_KK088554.1"/>
</dbReference>
<dbReference type="Pfam" id="PF00676">
    <property type="entry name" value="E1_dh"/>
    <property type="match status" value="1"/>
</dbReference>
<feature type="domain" description="Dehydrogenase E1 component" evidence="6">
    <location>
        <begin position="26"/>
        <end position="319"/>
    </location>
</feature>
<dbReference type="InterPro" id="IPR029061">
    <property type="entry name" value="THDP-binding"/>
</dbReference>
<evidence type="ECO:0000256" key="4">
    <source>
        <dbReference type="ARBA" id="ARBA00025211"/>
    </source>
</evidence>
<gene>
    <name evidence="7" type="ORF">Rumeso_02881</name>
</gene>
<dbReference type="Proteomes" id="UP000019666">
    <property type="component" value="Unassembled WGS sequence"/>
</dbReference>
<dbReference type="HOGENOM" id="CLU_029393_5_0_5"/>
<evidence type="ECO:0000256" key="2">
    <source>
        <dbReference type="ARBA" id="ARBA00023002"/>
    </source>
</evidence>
<dbReference type="InterPro" id="IPR050642">
    <property type="entry name" value="PDH_E1_Alpha_Subunit"/>
</dbReference>
<dbReference type="InterPro" id="IPR001017">
    <property type="entry name" value="DH_E1"/>
</dbReference>
<comment type="catalytic activity">
    <reaction evidence="5">
        <text>N(6)-[(R)-lipoyl]-L-lysyl-[protein] + pyruvate + H(+) = N(6)-[(R)-S(8)-acetyldihydrolipoyl]-L-lysyl-[protein] + CO2</text>
        <dbReference type="Rhea" id="RHEA:19189"/>
        <dbReference type="Rhea" id="RHEA-COMP:10474"/>
        <dbReference type="Rhea" id="RHEA-COMP:10478"/>
        <dbReference type="ChEBI" id="CHEBI:15361"/>
        <dbReference type="ChEBI" id="CHEBI:15378"/>
        <dbReference type="ChEBI" id="CHEBI:16526"/>
        <dbReference type="ChEBI" id="CHEBI:83099"/>
        <dbReference type="ChEBI" id="CHEBI:83111"/>
        <dbReference type="EC" id="1.2.4.1"/>
    </reaction>
</comment>
<organism evidence="7 8">
    <name type="scientific">Rubellimicrobium mesophilum DSM 19309</name>
    <dbReference type="NCBI Taxonomy" id="442562"/>
    <lineage>
        <taxon>Bacteria</taxon>
        <taxon>Pseudomonadati</taxon>
        <taxon>Pseudomonadota</taxon>
        <taxon>Alphaproteobacteria</taxon>
        <taxon>Rhodobacterales</taxon>
        <taxon>Roseobacteraceae</taxon>
        <taxon>Rubellimicrobium</taxon>
    </lineage>
</organism>
<dbReference type="EMBL" id="AOSK01000075">
    <property type="protein sequence ID" value="EYD75535.1"/>
    <property type="molecule type" value="Genomic_DNA"/>
</dbReference>
<dbReference type="EC" id="1.2.4.-" evidence="7"/>
<dbReference type="Gene3D" id="3.40.50.970">
    <property type="match status" value="1"/>
</dbReference>
<dbReference type="PATRIC" id="fig|442562.3.peg.2835"/>
<sequence length="350" mass="37699">MTQTALRATSGPAPRHNSDLRELYTQMRRVRTFEERVGELFVRGQSAGSMLHLSIGEESAAVGVCATMRQGDTFTTHHRGHGIFLARGADPNRMMAEIGGKETGYCHGKGGSMHIADMGLGHLGANAIVGGGIPAVVGAGLASKRAGKGDVSVAFFGDGAMQQGILYESMNMAALWDLPVLFVCINNQYGMGTHIDQATKGRELHLRARAFGLQGETVDGLDVTEVREAAQEVMDGARTGQPGFLAVECYRFFGHARMDKSPYRKDEDEALGRQKDPVLHARAALIESGTEAGDLDALDRGIEAEMDQAIDFAVASGEPPLASMFRDVYGPDEPEPEPVRTRIDRVLARE</sequence>
<name>A0A017HMM4_9RHOB</name>
<dbReference type="CDD" id="cd02000">
    <property type="entry name" value="TPP_E1_PDC_ADC_BCADC"/>
    <property type="match status" value="1"/>
</dbReference>
<evidence type="ECO:0000313" key="7">
    <source>
        <dbReference type="EMBL" id="EYD75535.1"/>
    </source>
</evidence>
<keyword evidence="3" id="KW-0786">Thiamine pyrophosphate</keyword>
<dbReference type="PANTHER" id="PTHR11516">
    <property type="entry name" value="PYRUVATE DEHYDROGENASE E1 COMPONENT, ALPHA SUBUNIT BACTERIAL AND ORGANELLAR"/>
    <property type="match status" value="1"/>
</dbReference>
<comment type="cofactor">
    <cofactor evidence="1">
        <name>thiamine diphosphate</name>
        <dbReference type="ChEBI" id="CHEBI:58937"/>
    </cofactor>
</comment>
<proteinExistence type="predicted"/>
<dbReference type="PANTHER" id="PTHR11516:SF60">
    <property type="entry name" value="PYRUVATE DEHYDROGENASE E1 COMPONENT SUBUNIT ALPHA"/>
    <property type="match status" value="1"/>
</dbReference>
<protein>
    <submittedName>
        <fullName evidence="7">Acetoin dehydrogenase E1 component alpha-subunit</fullName>
        <ecNumber evidence="7">1.2.4.-</ecNumber>
    </submittedName>
</protein>
<dbReference type="SUPFAM" id="SSF52518">
    <property type="entry name" value="Thiamin diphosphate-binding fold (THDP-binding)"/>
    <property type="match status" value="1"/>
</dbReference>
<dbReference type="GO" id="GO:0006086">
    <property type="term" value="P:pyruvate decarboxylation to acetyl-CoA"/>
    <property type="evidence" value="ECO:0007669"/>
    <property type="project" value="TreeGrafter"/>
</dbReference>
<keyword evidence="8" id="KW-1185">Reference proteome</keyword>
<evidence type="ECO:0000256" key="1">
    <source>
        <dbReference type="ARBA" id="ARBA00001964"/>
    </source>
</evidence>